<dbReference type="PANTHER" id="PTHR36492">
    <property type="match status" value="1"/>
</dbReference>
<dbReference type="Proteomes" id="UP000244754">
    <property type="component" value="Chromosome"/>
</dbReference>
<proteinExistence type="predicted"/>
<dbReference type="SUPFAM" id="SSF56300">
    <property type="entry name" value="Metallo-dependent phosphatases"/>
    <property type="match status" value="1"/>
</dbReference>
<dbReference type="GO" id="GO:0016787">
    <property type="term" value="F:hydrolase activity"/>
    <property type="evidence" value="ECO:0007669"/>
    <property type="project" value="InterPro"/>
</dbReference>
<keyword evidence="2" id="KW-1185">Reference proteome</keyword>
<gene>
    <name evidence="1" type="ORF">C3E79_06780</name>
</gene>
<organism evidence="1 2">
    <name type="scientific">Corynebacterium liangguodongii</name>
    <dbReference type="NCBI Taxonomy" id="2079535"/>
    <lineage>
        <taxon>Bacteria</taxon>
        <taxon>Bacillati</taxon>
        <taxon>Actinomycetota</taxon>
        <taxon>Actinomycetes</taxon>
        <taxon>Mycobacteriales</taxon>
        <taxon>Corynebacteriaceae</taxon>
        <taxon>Corynebacterium</taxon>
    </lineage>
</organism>
<sequence length="276" mass="31282">MTAPHTPSGPTLWAVADLHAAVRANQEHIEAIGPRTPEDWLIVAGDVAENIDLVTRVMGRLAERFSTVVWAPGNHELFSRSFDRYRGVERYGELVRRMRKLGVVTPEDPYPVFHGVTVAPLFTLYDYSFRAPGCSVAEALEAAKRKSLMLTDEFTIAPFVDIRAWCWERLAYTTRRLSRVDGPTILVNHWPLVREPVDTLRYPEIGLWCGTRHTRSWARRYNARAVVYGHLHMPGEVIVDGIPHIEASLGYPREWGSPMWPGTGRPWPYPVMEAGA</sequence>
<dbReference type="EMBL" id="CP026948">
    <property type="protein sequence ID" value="AWB84220.1"/>
    <property type="molecule type" value="Genomic_DNA"/>
</dbReference>
<dbReference type="Pfam" id="PF00149">
    <property type="entry name" value="Metallophos"/>
    <property type="match status" value="1"/>
</dbReference>
<dbReference type="AlphaFoldDB" id="A0A2S0WEP3"/>
<dbReference type="Gene3D" id="3.60.21.10">
    <property type="match status" value="1"/>
</dbReference>
<protein>
    <submittedName>
        <fullName evidence="1">Serine/threonine protein phosphatase</fullName>
    </submittedName>
</protein>
<reference evidence="2" key="1">
    <citation type="submission" date="2018-01" db="EMBL/GenBank/DDBJ databases">
        <authorList>
            <person name="Li J."/>
        </authorList>
    </citation>
    <scope>NUCLEOTIDE SEQUENCE [LARGE SCALE GENOMIC DNA]</scope>
    <source>
        <strain evidence="2">2184</strain>
    </source>
</reference>
<name>A0A2S0WEP3_9CORY</name>
<evidence type="ECO:0000313" key="2">
    <source>
        <dbReference type="Proteomes" id="UP000244754"/>
    </source>
</evidence>
<dbReference type="InterPro" id="IPR052963">
    <property type="entry name" value="Pantetheine_PDE"/>
</dbReference>
<accession>A0A2S0WEP3</accession>
<dbReference type="InterPro" id="IPR004843">
    <property type="entry name" value="Calcineurin-like_PHP"/>
</dbReference>
<dbReference type="KEGG" id="clia:C3E79_06780"/>
<dbReference type="InterPro" id="IPR029052">
    <property type="entry name" value="Metallo-depent_PP-like"/>
</dbReference>
<dbReference type="RefSeq" id="WP_108404229.1">
    <property type="nucleotide sequence ID" value="NZ_CP026948.1"/>
</dbReference>
<evidence type="ECO:0000313" key="1">
    <source>
        <dbReference type="EMBL" id="AWB84220.1"/>
    </source>
</evidence>
<dbReference type="CDD" id="cd00838">
    <property type="entry name" value="MPP_superfamily"/>
    <property type="match status" value="1"/>
</dbReference>
<dbReference type="OrthoDB" id="9013891at2"/>
<dbReference type="PANTHER" id="PTHR36492:SF2">
    <property type="entry name" value="[ACYL-CARRIER-PROTEIN] PHOSPHODIESTERASE PPTH"/>
    <property type="match status" value="1"/>
</dbReference>